<protein>
    <submittedName>
        <fullName evidence="1">Thioredoxin family protein</fullName>
    </submittedName>
</protein>
<dbReference type="Proteomes" id="UP001631969">
    <property type="component" value="Unassembled WGS sequence"/>
</dbReference>
<evidence type="ECO:0000313" key="2">
    <source>
        <dbReference type="Proteomes" id="UP001631969"/>
    </source>
</evidence>
<name>A0ACC7P730_9BACL</name>
<accession>A0ACC7P730</accession>
<gene>
    <name evidence="1" type="ORF">ACI1P1_29645</name>
</gene>
<comment type="caution">
    <text evidence="1">The sequence shown here is derived from an EMBL/GenBank/DDBJ whole genome shotgun (WGS) entry which is preliminary data.</text>
</comment>
<sequence>MIIFLGIILGAFVILFFVNKASLKAKDNNVYGVPASQLNSMTVKQLDNPNYQNIILPADLTQKLADKASLFVYFFSPTCVHCVATTPHLVPLTKELGVDMKMYNVLEFTQGWSDYKLQYTPTLVYYKDGQEVDRIEGGFSMEKNKPSAESYEKFKAFLNKYKGS</sequence>
<proteinExistence type="predicted"/>
<reference evidence="1" key="1">
    <citation type="submission" date="2024-12" db="EMBL/GenBank/DDBJ databases">
        <authorList>
            <person name="Wu N."/>
        </authorList>
    </citation>
    <scope>NUCLEOTIDE SEQUENCE</scope>
    <source>
        <strain evidence="1">P15</strain>
    </source>
</reference>
<organism evidence="1 2">
    <name type="scientific">Paenibacillus mesotrionivorans</name>
    <dbReference type="NCBI Taxonomy" id="3160968"/>
    <lineage>
        <taxon>Bacteria</taxon>
        <taxon>Bacillati</taxon>
        <taxon>Bacillota</taxon>
        <taxon>Bacilli</taxon>
        <taxon>Bacillales</taxon>
        <taxon>Paenibacillaceae</taxon>
        <taxon>Paenibacillus</taxon>
    </lineage>
</organism>
<dbReference type="EMBL" id="JBJURJ010000031">
    <property type="protein sequence ID" value="MFM9332467.1"/>
    <property type="molecule type" value="Genomic_DNA"/>
</dbReference>
<evidence type="ECO:0000313" key="1">
    <source>
        <dbReference type="EMBL" id="MFM9332467.1"/>
    </source>
</evidence>
<keyword evidence="2" id="KW-1185">Reference proteome</keyword>